<evidence type="ECO:0000313" key="5">
    <source>
        <dbReference type="EMBL" id="OAX38143.1"/>
    </source>
</evidence>
<feature type="region of interest" description="Disordered" evidence="3">
    <location>
        <begin position="265"/>
        <end position="293"/>
    </location>
</feature>
<dbReference type="InterPro" id="IPR034907">
    <property type="entry name" value="NDK-like_dom"/>
</dbReference>
<dbReference type="Gene3D" id="3.30.70.141">
    <property type="entry name" value="Nucleoside diphosphate kinase-like domain"/>
    <property type="match status" value="1"/>
</dbReference>
<evidence type="ECO:0000256" key="3">
    <source>
        <dbReference type="SAM" id="MobiDB-lite"/>
    </source>
</evidence>
<dbReference type="InterPro" id="IPR036850">
    <property type="entry name" value="NDK-like_dom_sf"/>
</dbReference>
<comment type="caution">
    <text evidence="2">Lacks conserved residue(s) required for the propagation of feature annotation.</text>
</comment>
<feature type="region of interest" description="Disordered" evidence="3">
    <location>
        <begin position="343"/>
        <end position="592"/>
    </location>
</feature>
<feature type="compositionally biased region" description="Polar residues" evidence="3">
    <location>
        <begin position="488"/>
        <end position="503"/>
    </location>
</feature>
<dbReference type="SMART" id="SM00562">
    <property type="entry name" value="NDK"/>
    <property type="match status" value="1"/>
</dbReference>
<feature type="compositionally biased region" description="Polar residues" evidence="3">
    <location>
        <begin position="376"/>
        <end position="385"/>
    </location>
</feature>
<feature type="region of interest" description="Disordered" evidence="3">
    <location>
        <begin position="195"/>
        <end position="248"/>
    </location>
</feature>
<keyword evidence="6" id="KW-1185">Reference proteome</keyword>
<dbReference type="SUPFAM" id="SSF54919">
    <property type="entry name" value="Nucleoside diphosphate kinase, NDK"/>
    <property type="match status" value="1"/>
</dbReference>
<protein>
    <recommendedName>
        <fullName evidence="1">Nucleoside diphosphate kinase</fullName>
    </recommendedName>
</protein>
<name>A0A1B7MZW1_9AGAM</name>
<comment type="similarity">
    <text evidence="2">Belongs to the NDK family.</text>
</comment>
<dbReference type="STRING" id="1314800.A0A1B7MZW1"/>
<accession>A0A1B7MZW1</accession>
<reference evidence="5 6" key="1">
    <citation type="submission" date="2016-06" db="EMBL/GenBank/DDBJ databases">
        <title>Comparative genomics of the ectomycorrhizal sister species Rhizopogon vinicolor and Rhizopogon vesiculosus (Basidiomycota: Boletales) reveals a divergence of the mating type B locus.</title>
        <authorList>
            <consortium name="DOE Joint Genome Institute"/>
            <person name="Mujic A.B."/>
            <person name="Kuo A."/>
            <person name="Tritt A."/>
            <person name="Lipzen A."/>
            <person name="Chen C."/>
            <person name="Johnson J."/>
            <person name="Sharma A."/>
            <person name="Barry K."/>
            <person name="Grigoriev I.V."/>
            <person name="Spatafora J.W."/>
        </authorList>
    </citation>
    <scope>NUCLEOTIDE SEQUENCE [LARGE SCALE GENOMIC DNA]</scope>
    <source>
        <strain evidence="5 6">AM-OR11-026</strain>
    </source>
</reference>
<dbReference type="AlphaFoldDB" id="A0A1B7MZW1"/>
<feature type="domain" description="Nucleoside diphosphate kinase-like" evidence="4">
    <location>
        <begin position="44"/>
        <end position="155"/>
    </location>
</feature>
<proteinExistence type="inferred from homology"/>
<dbReference type="EMBL" id="KV448311">
    <property type="protein sequence ID" value="OAX38143.1"/>
    <property type="molecule type" value="Genomic_DNA"/>
</dbReference>
<dbReference type="Proteomes" id="UP000092154">
    <property type="component" value="Unassembled WGS sequence"/>
</dbReference>
<feature type="compositionally biased region" description="Polar residues" evidence="3">
    <location>
        <begin position="213"/>
        <end position="229"/>
    </location>
</feature>
<dbReference type="PROSITE" id="PS51374">
    <property type="entry name" value="NDPK_LIKE"/>
    <property type="match status" value="1"/>
</dbReference>
<feature type="compositionally biased region" description="Low complexity" evidence="3">
    <location>
        <begin position="510"/>
        <end position="535"/>
    </location>
</feature>
<feature type="compositionally biased region" description="Polar residues" evidence="3">
    <location>
        <begin position="553"/>
        <end position="570"/>
    </location>
</feature>
<dbReference type="OrthoDB" id="2162449at2759"/>
<evidence type="ECO:0000256" key="1">
    <source>
        <dbReference type="ARBA" id="ARBA00017632"/>
    </source>
</evidence>
<gene>
    <name evidence="5" type="ORF">K503DRAFT_800681</name>
</gene>
<feature type="compositionally biased region" description="Low complexity" evidence="3">
    <location>
        <begin position="466"/>
        <end position="476"/>
    </location>
</feature>
<sequence length="592" mass="63460">MSVSSHSPTHTDPIEFYDPRHEQDAHFHPQNAMHSVVSPSSAKLTRTVAIIKTDALEQRLDIEHRLLEANFEILKERQMEFDTETDPDTFFELFGDDARFLGEGPVWVYVLERRRSVQVLLTLMPSLNDAIIGAKDEEQAEIQIASLFASSPIFHTSDLPPADEDLGSHDEFDPGSVRSIDSAVLEALRLGLSAPDMLSPSPGSSDARGPRFSNASTSFSPNGSSNGKQTFRARPLPKTHLTPDISPRTTKAALLRQGLSADGTTKVASLKSRMSLASTGRIPTPRKEKENEAEKEMEKERIKKTFAGVPGHKRSGTVTVASTAPPVIAPRLTKAAALRLGLAQPAVPPGRKRASTTGATTNNGKAAVGTNAPPAVSSQKYSSVSDVEREGEDTETEKGRAGKNIFDGVPGHKRRESISVASTTAGPSIVPRINRTAALRKQGAPPPSSFMFRTPSTPKIPGAGGAQSRSSSSLSAYDDTTRTDSAPRTRPTSTVPSRASSRVSYIAPRTNSNNTSSYSSQASESSAVSTTSNTSVDEQNEVTSPQRKVRRPSSLQAPTISPRANKSATLRAQKLAAEAAKPKSPWANASKR</sequence>
<evidence type="ECO:0000256" key="2">
    <source>
        <dbReference type="PROSITE-ProRule" id="PRU00706"/>
    </source>
</evidence>
<dbReference type="InParanoid" id="A0A1B7MZW1"/>
<evidence type="ECO:0000259" key="4">
    <source>
        <dbReference type="SMART" id="SM00562"/>
    </source>
</evidence>
<organism evidence="5 6">
    <name type="scientific">Rhizopogon vinicolor AM-OR11-026</name>
    <dbReference type="NCBI Taxonomy" id="1314800"/>
    <lineage>
        <taxon>Eukaryota</taxon>
        <taxon>Fungi</taxon>
        <taxon>Dikarya</taxon>
        <taxon>Basidiomycota</taxon>
        <taxon>Agaricomycotina</taxon>
        <taxon>Agaricomycetes</taxon>
        <taxon>Agaricomycetidae</taxon>
        <taxon>Boletales</taxon>
        <taxon>Suillineae</taxon>
        <taxon>Rhizopogonaceae</taxon>
        <taxon>Rhizopogon</taxon>
    </lineage>
</organism>
<evidence type="ECO:0000313" key="6">
    <source>
        <dbReference type="Proteomes" id="UP000092154"/>
    </source>
</evidence>
<feature type="compositionally biased region" description="Low complexity" evidence="3">
    <location>
        <begin position="355"/>
        <end position="372"/>
    </location>
</feature>